<accession>K1UMH3</accession>
<dbReference type="EMBL" id="AJWY01001751">
    <property type="protein sequence ID" value="EKC79325.1"/>
    <property type="molecule type" value="Genomic_DNA"/>
</dbReference>
<dbReference type="AlphaFoldDB" id="K1UMH3"/>
<protein>
    <submittedName>
        <fullName evidence="1">Uncharacterized protein</fullName>
    </submittedName>
</protein>
<proteinExistence type="predicted"/>
<sequence>MNNSFLVLILDRNRICSVFLRGDIMRKENVRCPMCGTMNYDVDLDATDGWTKCRLCKAVTCSMDEWKKHTVSVPLLNEKQLVARSMVRK</sequence>
<gene>
    <name evidence="1" type="ORF">LEA_02559</name>
</gene>
<reference evidence="1" key="1">
    <citation type="journal article" date="2013" name="Environ. Microbiol.">
        <title>Microbiota from the distal guts of lean and obese adolescents exhibit partial functional redundancy besides clear differences in community structure.</title>
        <authorList>
            <person name="Ferrer M."/>
            <person name="Ruiz A."/>
            <person name="Lanza F."/>
            <person name="Haange S.B."/>
            <person name="Oberbach A."/>
            <person name="Till H."/>
            <person name="Bargiela R."/>
            <person name="Campoy C."/>
            <person name="Segura M.T."/>
            <person name="Richter M."/>
            <person name="von Bergen M."/>
            <person name="Seifert J."/>
            <person name="Suarez A."/>
        </authorList>
    </citation>
    <scope>NUCLEOTIDE SEQUENCE</scope>
</reference>
<name>K1UMH3_9ZZZZ</name>
<evidence type="ECO:0000313" key="1">
    <source>
        <dbReference type="EMBL" id="EKC79325.1"/>
    </source>
</evidence>
<comment type="caution">
    <text evidence="1">The sequence shown here is derived from an EMBL/GenBank/DDBJ whole genome shotgun (WGS) entry which is preliminary data.</text>
</comment>
<organism evidence="1">
    <name type="scientific">human gut metagenome</name>
    <dbReference type="NCBI Taxonomy" id="408170"/>
    <lineage>
        <taxon>unclassified sequences</taxon>
        <taxon>metagenomes</taxon>
        <taxon>organismal metagenomes</taxon>
    </lineage>
</organism>